<feature type="binding site" evidence="5">
    <location>
        <position position="163"/>
    </location>
    <ligand>
        <name>phosphoenolpyruvate</name>
        <dbReference type="ChEBI" id="CHEBI:58702"/>
    </ligand>
</feature>
<evidence type="ECO:0000256" key="1">
    <source>
        <dbReference type="ARBA" id="ARBA00022679"/>
    </source>
</evidence>
<feature type="binding site" evidence="5">
    <location>
        <position position="166"/>
    </location>
    <ligand>
        <name>phosphoenolpyruvate</name>
        <dbReference type="ChEBI" id="CHEBI:58702"/>
    </ligand>
</feature>
<dbReference type="RefSeq" id="WP_073368136.1">
    <property type="nucleotide sequence ID" value="NZ_FNTL01000004.1"/>
</dbReference>
<sequence length="303" mass="32516">MTNPHPIDLIIPVKSLSEAKTRLRGAADGGTGKMNAHKRLVLALVLDTVCAALRARAVDSVLVVTPDPVVARNVERLGARVLGNEPAGGVNAALNHAAALLERERPGRVVGALPADLPALRHRELSAFISAADGRRAFCADRDGKGTTLLLSAAGEGLFPAFGIGSALAHQASGAMVLEGEWTSLKSDVDTASDLRTVRALGFGARMAALRSGREFAFLDKHEAAMIDFARHWQPFGGGTADDIFITFGVPPRPYFKKMIALLSSNVTPELAESRREELLQQAKLRLAEEDRIIRTPRLQNQR</sequence>
<comment type="similarity">
    <text evidence="5">Belongs to the CofC family.</text>
</comment>
<proteinExistence type="inferred from homology"/>
<evidence type="ECO:0000256" key="2">
    <source>
        <dbReference type="ARBA" id="ARBA00022695"/>
    </source>
</evidence>
<dbReference type="Gene3D" id="3.90.550.10">
    <property type="entry name" value="Spore Coat Polysaccharide Biosynthesis Protein SpsA, Chain A"/>
    <property type="match status" value="1"/>
</dbReference>
<dbReference type="PANTHER" id="PTHR40392:SF1">
    <property type="entry name" value="2-PHOSPHO-L-LACTATE GUANYLYLTRANSFERASE"/>
    <property type="match status" value="1"/>
</dbReference>
<gene>
    <name evidence="5" type="primary">fbiD</name>
    <name evidence="6" type="ORF">SAMN04490220_1214</name>
</gene>
<dbReference type="Proteomes" id="UP000183407">
    <property type="component" value="Unassembled WGS sequence"/>
</dbReference>
<reference evidence="7" key="1">
    <citation type="submission" date="2016-10" db="EMBL/GenBank/DDBJ databases">
        <authorList>
            <person name="Varghese N."/>
        </authorList>
    </citation>
    <scope>NUCLEOTIDE SEQUENCE [LARGE SCALE GENOMIC DNA]</scope>
    <source>
        <strain evidence="7">DSM 44719</strain>
    </source>
</reference>
<dbReference type="OrthoDB" id="4473003at2"/>
<keyword evidence="3 5" id="KW-0547">Nucleotide-binding</keyword>
<dbReference type="EC" id="2.7.7.105" evidence="5"/>
<organism evidence="6 7">
    <name type="scientific">Rhodococcus jostii</name>
    <dbReference type="NCBI Taxonomy" id="132919"/>
    <lineage>
        <taxon>Bacteria</taxon>
        <taxon>Bacillati</taxon>
        <taxon>Actinomycetota</taxon>
        <taxon>Actinomycetes</taxon>
        <taxon>Mycobacteriales</taxon>
        <taxon>Nocardiaceae</taxon>
        <taxon>Rhodococcus</taxon>
    </lineage>
</organism>
<comment type="pathway">
    <text evidence="5">Cofactor biosynthesis; coenzyme F420 biosynthesis.</text>
</comment>
<dbReference type="AlphaFoldDB" id="A0A1H4R5A3"/>
<dbReference type="InterPro" id="IPR029044">
    <property type="entry name" value="Nucleotide-diphossugar_trans"/>
</dbReference>
<dbReference type="Pfam" id="PF01983">
    <property type="entry name" value="CofC"/>
    <property type="match status" value="1"/>
</dbReference>
<evidence type="ECO:0000313" key="6">
    <source>
        <dbReference type="EMBL" id="SEC26997.1"/>
    </source>
</evidence>
<comment type="catalytic activity">
    <reaction evidence="5">
        <text>phosphoenolpyruvate + GTP + H(+) = enolpyruvoyl-2-diphospho-5'-guanosine + diphosphate</text>
        <dbReference type="Rhea" id="RHEA:30519"/>
        <dbReference type="ChEBI" id="CHEBI:15378"/>
        <dbReference type="ChEBI" id="CHEBI:33019"/>
        <dbReference type="ChEBI" id="CHEBI:37565"/>
        <dbReference type="ChEBI" id="CHEBI:58702"/>
        <dbReference type="ChEBI" id="CHEBI:143701"/>
        <dbReference type="EC" id="2.7.7.105"/>
    </reaction>
</comment>
<dbReference type="UniPathway" id="UPA00071"/>
<feature type="binding site" evidence="5">
    <location>
        <position position="147"/>
    </location>
    <ligand>
        <name>phosphoenolpyruvate</name>
        <dbReference type="ChEBI" id="CHEBI:58702"/>
    </ligand>
</feature>
<accession>A0A1H4R5A3</accession>
<protein>
    <recommendedName>
        <fullName evidence="5">Phosphoenolpyruvate guanylyltransferase</fullName>
        <shortName evidence="5">PEP guanylyltransferase</shortName>
        <ecNumber evidence="5">2.7.7.105</ecNumber>
    </recommendedName>
</protein>
<dbReference type="InterPro" id="IPR002835">
    <property type="entry name" value="CofC"/>
</dbReference>
<evidence type="ECO:0000313" key="7">
    <source>
        <dbReference type="Proteomes" id="UP000183407"/>
    </source>
</evidence>
<evidence type="ECO:0000256" key="5">
    <source>
        <dbReference type="HAMAP-Rule" id="MF_02114"/>
    </source>
</evidence>
<name>A0A1H4R5A3_RHOJO</name>
<evidence type="ECO:0000256" key="4">
    <source>
        <dbReference type="ARBA" id="ARBA00023134"/>
    </source>
</evidence>
<dbReference type="GO" id="GO:0052645">
    <property type="term" value="P:F420-0 metabolic process"/>
    <property type="evidence" value="ECO:0007669"/>
    <property type="project" value="UniProtKB-UniRule"/>
</dbReference>
<keyword evidence="1 5" id="KW-0808">Transferase</keyword>
<dbReference type="GO" id="GO:0005525">
    <property type="term" value="F:GTP binding"/>
    <property type="evidence" value="ECO:0007669"/>
    <property type="project" value="UniProtKB-KW"/>
</dbReference>
<dbReference type="GO" id="GO:0043814">
    <property type="term" value="F:phospholactate guanylyltransferase activity"/>
    <property type="evidence" value="ECO:0007669"/>
    <property type="project" value="InterPro"/>
</dbReference>
<dbReference type="NCBIfam" id="TIGR03552">
    <property type="entry name" value="F420_cofC"/>
    <property type="match status" value="1"/>
</dbReference>
<dbReference type="EMBL" id="FNTL01000004">
    <property type="protein sequence ID" value="SEC26997.1"/>
    <property type="molecule type" value="Genomic_DNA"/>
</dbReference>
<comment type="function">
    <text evidence="5">Guanylyltransferase that catalyzes the activation of phosphoenolpyruvate (PEP) as enolpyruvoyl-2-diphospho-5'-guanosine, via the condensation of PEP with GTP. It is involved in the biosynthesis of coenzyme F420, a hydride carrier cofactor.</text>
</comment>
<dbReference type="HAMAP" id="MF_02114">
    <property type="entry name" value="CofC"/>
    <property type="match status" value="1"/>
</dbReference>
<dbReference type="SUPFAM" id="SSF53448">
    <property type="entry name" value="Nucleotide-diphospho-sugar transferases"/>
    <property type="match status" value="1"/>
</dbReference>
<evidence type="ECO:0000256" key="3">
    <source>
        <dbReference type="ARBA" id="ARBA00022741"/>
    </source>
</evidence>
<keyword evidence="4 5" id="KW-0342">GTP-binding</keyword>
<keyword evidence="2 5" id="KW-0548">Nucleotidyltransferase</keyword>
<dbReference type="PANTHER" id="PTHR40392">
    <property type="entry name" value="2-PHOSPHO-L-LACTATE GUANYLYLTRANSFERASE"/>
    <property type="match status" value="1"/>
</dbReference>